<protein>
    <submittedName>
        <fullName evidence="1">Uncharacterized protein</fullName>
    </submittedName>
</protein>
<organism evidence="1 2">
    <name type="scientific">Nephila pilipes</name>
    <name type="common">Giant wood spider</name>
    <name type="synonym">Nephila maculata</name>
    <dbReference type="NCBI Taxonomy" id="299642"/>
    <lineage>
        <taxon>Eukaryota</taxon>
        <taxon>Metazoa</taxon>
        <taxon>Ecdysozoa</taxon>
        <taxon>Arthropoda</taxon>
        <taxon>Chelicerata</taxon>
        <taxon>Arachnida</taxon>
        <taxon>Araneae</taxon>
        <taxon>Araneomorphae</taxon>
        <taxon>Entelegynae</taxon>
        <taxon>Araneoidea</taxon>
        <taxon>Nephilidae</taxon>
        <taxon>Nephila</taxon>
    </lineage>
</organism>
<name>A0A8X6U977_NEPPI</name>
<evidence type="ECO:0000313" key="2">
    <source>
        <dbReference type="Proteomes" id="UP000887013"/>
    </source>
</evidence>
<sequence>MITSGQSMDSMGGGWYHSIIRSTDRHLKVGRVEMGYRARFKRDRGLKDLTLVNEIDGKMVSKLRLSASWGCSIRDFRPRKLPRMGEFTPDVGCICPEYNHKIIFVRD</sequence>
<proteinExistence type="predicted"/>
<evidence type="ECO:0000313" key="1">
    <source>
        <dbReference type="EMBL" id="GFT91481.1"/>
    </source>
</evidence>
<comment type="caution">
    <text evidence="1">The sequence shown here is derived from an EMBL/GenBank/DDBJ whole genome shotgun (WGS) entry which is preliminary data.</text>
</comment>
<dbReference type="EMBL" id="BMAW01074288">
    <property type="protein sequence ID" value="GFT91481.1"/>
    <property type="molecule type" value="Genomic_DNA"/>
</dbReference>
<reference evidence="1" key="1">
    <citation type="submission" date="2020-08" db="EMBL/GenBank/DDBJ databases">
        <title>Multicomponent nature underlies the extraordinary mechanical properties of spider dragline silk.</title>
        <authorList>
            <person name="Kono N."/>
            <person name="Nakamura H."/>
            <person name="Mori M."/>
            <person name="Yoshida Y."/>
            <person name="Ohtoshi R."/>
            <person name="Malay A.D."/>
            <person name="Moran D.A.P."/>
            <person name="Tomita M."/>
            <person name="Numata K."/>
            <person name="Arakawa K."/>
        </authorList>
    </citation>
    <scope>NUCLEOTIDE SEQUENCE</scope>
</reference>
<keyword evidence="2" id="KW-1185">Reference proteome</keyword>
<dbReference type="AlphaFoldDB" id="A0A8X6U977"/>
<accession>A0A8X6U977</accession>
<gene>
    <name evidence="1" type="ORF">NPIL_130251</name>
</gene>
<dbReference type="Proteomes" id="UP000887013">
    <property type="component" value="Unassembled WGS sequence"/>
</dbReference>